<proteinExistence type="inferred from homology"/>
<evidence type="ECO:0000256" key="13">
    <source>
        <dbReference type="ARBA" id="ARBA00048679"/>
    </source>
</evidence>
<evidence type="ECO:0000256" key="1">
    <source>
        <dbReference type="ARBA" id="ARBA00004240"/>
    </source>
</evidence>
<accession>A0A2D0PJ27</accession>
<organism evidence="16 17">
    <name type="scientific">Ictalurus punctatus</name>
    <name type="common">Channel catfish</name>
    <name type="synonym">Silurus punctatus</name>
    <dbReference type="NCBI Taxonomy" id="7998"/>
    <lineage>
        <taxon>Eukaryota</taxon>
        <taxon>Metazoa</taxon>
        <taxon>Chordata</taxon>
        <taxon>Craniata</taxon>
        <taxon>Vertebrata</taxon>
        <taxon>Euteleostomi</taxon>
        <taxon>Actinopterygii</taxon>
        <taxon>Neopterygii</taxon>
        <taxon>Teleostei</taxon>
        <taxon>Ostariophysi</taxon>
        <taxon>Siluriformes</taxon>
        <taxon>Ictaluridae</taxon>
        <taxon>Ictalurus</taxon>
    </lineage>
</organism>
<dbReference type="SUPFAM" id="SSF56112">
    <property type="entry name" value="Protein kinase-like (PK-like)"/>
    <property type="match status" value="1"/>
</dbReference>
<sequence length="601" mass="68455">MTEQSSGYIFFPEAGNMYKPEEPDDEAAFPGPLLTKKMQKDSLIRFMVQKSQECLNATDIQDPVETYFFWQIMELFCRQNGKVMMYEVGTLLFRGYGMLRKKSSELRGVKNYKNWCLPLAQLVCSNSPDGEHRELMIKMGDDFASRGLTYAAHICYVVAKVELGSHGQFDLIGCNRLPFGLRILSDIIQTTETYEYVLSLTSGRAQPNFQIFKLYYASRLTMIALYDLAIAYCETIARAVITFPGSFKRTFMERVILLSCNLHKELQEENEAEWLLELRRLHSVKVADANANANAVPEQRMPSTSSDLGSEIQDPITGEIPAYDQHTDPEDVFDSRYTMGELLGKGGFGSVYAGVRNEDGKQVAIKYVNKRHINKLLNIPGEKDNTNKEVTLLRMVSRPPCCSNIVALLEWFDMPAQVVLVLERPIPCMNLKEFTKLQNGCLSEAQTRDIMLQVIQAARHCCDRGVLHRDIKAQNLLINTDTLQVKLIDFGCGDLLKDTPYKKYAGTPAFWPPERVLFEDYNGIPATIWGLGILLSYLLVGKYPFNSKKSFDDAYLNLCPGVSRELLELLIWCLDFNPQLRPTFEDLLRHEWFVEGIQDKV</sequence>
<dbReference type="GO" id="GO:0016192">
    <property type="term" value="P:vesicle-mediated transport"/>
    <property type="evidence" value="ECO:0007669"/>
    <property type="project" value="UniProtKB-KW"/>
</dbReference>
<evidence type="ECO:0000256" key="9">
    <source>
        <dbReference type="ARBA" id="ARBA00022824"/>
    </source>
</evidence>
<keyword evidence="8 17" id="KW-0418">Kinase</keyword>
<reference evidence="17" key="2">
    <citation type="submission" date="2025-08" db="UniProtKB">
        <authorList>
            <consortium name="RefSeq"/>
        </authorList>
    </citation>
    <scope>IDENTIFICATION</scope>
    <source>
        <tissue evidence="17">Blood</tissue>
    </source>
</reference>
<dbReference type="InterPro" id="IPR051138">
    <property type="entry name" value="PIM_Ser/Thr_kinase"/>
</dbReference>
<evidence type="ECO:0000256" key="4">
    <source>
        <dbReference type="ARBA" id="ARBA00022448"/>
    </source>
</evidence>
<feature type="domain" description="Protein kinase" evidence="15">
    <location>
        <begin position="337"/>
        <end position="593"/>
    </location>
</feature>
<evidence type="ECO:0000256" key="10">
    <source>
        <dbReference type="ARBA" id="ARBA00022840"/>
    </source>
</evidence>
<keyword evidence="6" id="KW-0808">Transferase</keyword>
<keyword evidence="9" id="KW-0256">Endoplasmic reticulum</keyword>
<protein>
    <recommendedName>
        <fullName evidence="3">non-specific serine/threonine protein kinase</fullName>
        <ecNumber evidence="3">2.7.11.1</ecNumber>
    </recommendedName>
</protein>
<comment type="catalytic activity">
    <reaction evidence="13">
        <text>L-seryl-[protein] + ATP = O-phospho-L-seryl-[protein] + ADP + H(+)</text>
        <dbReference type="Rhea" id="RHEA:17989"/>
        <dbReference type="Rhea" id="RHEA-COMP:9863"/>
        <dbReference type="Rhea" id="RHEA-COMP:11604"/>
        <dbReference type="ChEBI" id="CHEBI:15378"/>
        <dbReference type="ChEBI" id="CHEBI:29999"/>
        <dbReference type="ChEBI" id="CHEBI:30616"/>
        <dbReference type="ChEBI" id="CHEBI:83421"/>
        <dbReference type="ChEBI" id="CHEBI:456216"/>
        <dbReference type="EC" id="2.7.11.1"/>
    </reaction>
</comment>
<dbReference type="SMART" id="SM00220">
    <property type="entry name" value="S_TKc"/>
    <property type="match status" value="1"/>
</dbReference>
<dbReference type="GO" id="GO:0043066">
    <property type="term" value="P:negative regulation of apoptotic process"/>
    <property type="evidence" value="ECO:0007669"/>
    <property type="project" value="TreeGrafter"/>
</dbReference>
<evidence type="ECO:0000256" key="5">
    <source>
        <dbReference type="ARBA" id="ARBA00022527"/>
    </source>
</evidence>
<dbReference type="GO" id="GO:0007346">
    <property type="term" value="P:regulation of mitotic cell cycle"/>
    <property type="evidence" value="ECO:0007669"/>
    <property type="project" value="TreeGrafter"/>
</dbReference>
<dbReference type="PROSITE" id="PS00107">
    <property type="entry name" value="PROTEIN_KINASE_ATP"/>
    <property type="match status" value="1"/>
</dbReference>
<keyword evidence="10 14" id="KW-0067">ATP-binding</keyword>
<dbReference type="PROSITE" id="PS00108">
    <property type="entry name" value="PROTEIN_KINASE_ST"/>
    <property type="match status" value="1"/>
</dbReference>
<dbReference type="OrthoDB" id="8918348at2759"/>
<evidence type="ECO:0000256" key="14">
    <source>
        <dbReference type="PROSITE-ProRule" id="PRU10141"/>
    </source>
</evidence>
<dbReference type="InterPro" id="IPR017441">
    <property type="entry name" value="Protein_kinase_ATP_BS"/>
</dbReference>
<evidence type="ECO:0000256" key="6">
    <source>
        <dbReference type="ARBA" id="ARBA00022679"/>
    </source>
</evidence>
<evidence type="ECO:0000256" key="2">
    <source>
        <dbReference type="ARBA" id="ARBA00005505"/>
    </source>
</evidence>
<evidence type="ECO:0000313" key="16">
    <source>
        <dbReference type="Proteomes" id="UP000221080"/>
    </source>
</evidence>
<dbReference type="KEGG" id="ipu:108254940"/>
<comment type="catalytic activity">
    <reaction evidence="12">
        <text>L-threonyl-[protein] + ATP = O-phospho-L-threonyl-[protein] + ADP + H(+)</text>
        <dbReference type="Rhea" id="RHEA:46608"/>
        <dbReference type="Rhea" id="RHEA-COMP:11060"/>
        <dbReference type="Rhea" id="RHEA-COMP:11605"/>
        <dbReference type="ChEBI" id="CHEBI:15378"/>
        <dbReference type="ChEBI" id="CHEBI:30013"/>
        <dbReference type="ChEBI" id="CHEBI:30616"/>
        <dbReference type="ChEBI" id="CHEBI:61977"/>
        <dbReference type="ChEBI" id="CHEBI:456216"/>
        <dbReference type="EC" id="2.7.11.1"/>
    </reaction>
</comment>
<dbReference type="GO" id="GO:0005783">
    <property type="term" value="C:endoplasmic reticulum"/>
    <property type="evidence" value="ECO:0007669"/>
    <property type="project" value="UniProtKB-SubCell"/>
</dbReference>
<dbReference type="PANTHER" id="PTHR22984">
    <property type="entry name" value="SERINE/THREONINE-PROTEIN KINASE PIM"/>
    <property type="match status" value="1"/>
</dbReference>
<dbReference type="GeneID" id="108254940"/>
<comment type="subcellular location">
    <subcellularLocation>
        <location evidence="1">Endoplasmic reticulum</location>
    </subcellularLocation>
</comment>
<keyword evidence="4" id="KW-0813">Transport</keyword>
<dbReference type="GO" id="GO:0004674">
    <property type="term" value="F:protein serine/threonine kinase activity"/>
    <property type="evidence" value="ECO:0007669"/>
    <property type="project" value="UniProtKB-KW"/>
</dbReference>
<keyword evidence="5" id="KW-0723">Serine/threonine-protein kinase</keyword>
<dbReference type="InterPro" id="IPR011009">
    <property type="entry name" value="Kinase-like_dom_sf"/>
</dbReference>
<dbReference type="InterPro" id="IPR000719">
    <property type="entry name" value="Prot_kinase_dom"/>
</dbReference>
<evidence type="ECO:0000256" key="12">
    <source>
        <dbReference type="ARBA" id="ARBA00047899"/>
    </source>
</evidence>
<dbReference type="PANTHER" id="PTHR22984:SF11">
    <property type="entry name" value="AURORA KINASE-RELATED"/>
    <property type="match status" value="1"/>
</dbReference>
<dbReference type="STRING" id="7998.ENSIPUP00000006387"/>
<evidence type="ECO:0000256" key="7">
    <source>
        <dbReference type="ARBA" id="ARBA00022741"/>
    </source>
</evidence>
<keyword evidence="16" id="KW-1185">Reference proteome</keyword>
<keyword evidence="11" id="KW-0931">ER-Golgi transport</keyword>
<dbReference type="Gene3D" id="3.30.200.20">
    <property type="entry name" value="Phosphorylase Kinase, domain 1"/>
    <property type="match status" value="1"/>
</dbReference>
<dbReference type="Gene3D" id="1.10.510.10">
    <property type="entry name" value="Transferase(Phosphotransferase) domain 1"/>
    <property type="match status" value="1"/>
</dbReference>
<dbReference type="InterPro" id="IPR008271">
    <property type="entry name" value="Ser/Thr_kinase_AS"/>
</dbReference>
<dbReference type="InterPro" id="IPR024298">
    <property type="entry name" value="Sec16_Sec23-bd"/>
</dbReference>
<dbReference type="AlphaFoldDB" id="A0A2D0PJ27"/>
<keyword evidence="7 14" id="KW-0547">Nucleotide-binding</keyword>
<dbReference type="GO" id="GO:0005524">
    <property type="term" value="F:ATP binding"/>
    <property type="evidence" value="ECO:0007669"/>
    <property type="project" value="UniProtKB-UniRule"/>
</dbReference>
<evidence type="ECO:0000313" key="17">
    <source>
        <dbReference type="RefSeq" id="XP_017305929.1"/>
    </source>
</evidence>
<reference evidence="16" key="1">
    <citation type="journal article" date="2016" name="Nat. Commun.">
        <title>The channel catfish genome sequence provides insights into the evolution of scale formation in teleosts.</title>
        <authorList>
            <person name="Liu Z."/>
            <person name="Liu S."/>
            <person name="Yao J."/>
            <person name="Bao L."/>
            <person name="Zhang J."/>
            <person name="Li Y."/>
            <person name="Jiang C."/>
            <person name="Sun L."/>
            <person name="Wang R."/>
            <person name="Zhang Y."/>
            <person name="Zhou T."/>
            <person name="Zeng Q."/>
            <person name="Fu Q."/>
            <person name="Gao S."/>
            <person name="Li N."/>
            <person name="Koren S."/>
            <person name="Jiang Y."/>
            <person name="Zimin A."/>
            <person name="Xu P."/>
            <person name="Phillippy A.M."/>
            <person name="Geng X."/>
            <person name="Song L."/>
            <person name="Sun F."/>
            <person name="Li C."/>
            <person name="Wang X."/>
            <person name="Chen A."/>
            <person name="Jin Y."/>
            <person name="Yuan Z."/>
            <person name="Yang Y."/>
            <person name="Tan S."/>
            <person name="Peatman E."/>
            <person name="Lu J."/>
            <person name="Qin Z."/>
            <person name="Dunham R."/>
            <person name="Li Z."/>
            <person name="Sonstegard T."/>
            <person name="Feng J."/>
            <person name="Danzmann R.G."/>
            <person name="Schroeder S."/>
            <person name="Scheffler B."/>
            <person name="Duke M.V."/>
            <person name="Ballard L."/>
            <person name="Kucuktas H."/>
            <person name="Kaltenboeck L."/>
            <person name="Liu H."/>
            <person name="Armbruster J."/>
            <person name="Xie Y."/>
            <person name="Kirby M.L."/>
            <person name="Tian Y."/>
            <person name="Flanagan M.E."/>
            <person name="Mu W."/>
            <person name="Waldbieser G.C."/>
        </authorList>
    </citation>
    <scope>NUCLEOTIDE SEQUENCE [LARGE SCALE GENOMIC DNA]</scope>
    <source>
        <strain evidence="16">SDA103</strain>
    </source>
</reference>
<evidence type="ECO:0000256" key="11">
    <source>
        <dbReference type="ARBA" id="ARBA00022892"/>
    </source>
</evidence>
<evidence type="ECO:0000259" key="15">
    <source>
        <dbReference type="PROSITE" id="PS50011"/>
    </source>
</evidence>
<dbReference type="RefSeq" id="XP_017305929.1">
    <property type="nucleotide sequence ID" value="XM_017450440.3"/>
</dbReference>
<dbReference type="Proteomes" id="UP000221080">
    <property type="component" value="Chromosome 21"/>
</dbReference>
<evidence type="ECO:0000256" key="8">
    <source>
        <dbReference type="ARBA" id="ARBA00022777"/>
    </source>
</evidence>
<dbReference type="Pfam" id="PF12931">
    <property type="entry name" value="TPR_Sec16"/>
    <property type="match status" value="1"/>
</dbReference>
<feature type="binding site" evidence="14">
    <location>
        <position position="366"/>
    </location>
    <ligand>
        <name>ATP</name>
        <dbReference type="ChEBI" id="CHEBI:30616"/>
    </ligand>
</feature>
<dbReference type="Pfam" id="PF00069">
    <property type="entry name" value="Pkinase"/>
    <property type="match status" value="1"/>
</dbReference>
<comment type="similarity">
    <text evidence="2">Belongs to the protein kinase superfamily. CAMK Ser/Thr protein kinase family. PIM subfamily.</text>
</comment>
<dbReference type="PROSITE" id="PS50011">
    <property type="entry name" value="PROTEIN_KINASE_DOM"/>
    <property type="match status" value="1"/>
</dbReference>
<evidence type="ECO:0000256" key="3">
    <source>
        <dbReference type="ARBA" id="ARBA00012513"/>
    </source>
</evidence>
<gene>
    <name evidence="17" type="primary">si:ch211-122l14.7</name>
</gene>
<name>A0A2D0PJ27_ICTPU</name>
<dbReference type="EC" id="2.7.11.1" evidence="3"/>